<accession>A0A8X6NP12</accession>
<dbReference type="EMBL" id="BMAW01106175">
    <property type="protein sequence ID" value="GFT22992.1"/>
    <property type="molecule type" value="Genomic_DNA"/>
</dbReference>
<comment type="caution">
    <text evidence="2">The sequence shown here is derived from an EMBL/GenBank/DDBJ whole genome shotgun (WGS) entry which is preliminary data.</text>
</comment>
<keyword evidence="3" id="KW-1185">Reference proteome</keyword>
<proteinExistence type="predicted"/>
<sequence length="89" mass="9882">MSRNSGQNGMHRSSHLPHVLVTDASNHSLLESLELKNTTGRGTFQHLCSAPRYALNRNAAGGRDNGIELQQGEYEMRTINSNELACIRF</sequence>
<dbReference type="AlphaFoldDB" id="A0A8X6NP12"/>
<evidence type="ECO:0000313" key="3">
    <source>
        <dbReference type="Proteomes" id="UP000887013"/>
    </source>
</evidence>
<feature type="compositionally biased region" description="Polar residues" evidence="1">
    <location>
        <begin position="1"/>
        <end position="11"/>
    </location>
</feature>
<feature type="region of interest" description="Disordered" evidence="1">
    <location>
        <begin position="1"/>
        <end position="20"/>
    </location>
</feature>
<reference evidence="2" key="1">
    <citation type="submission" date="2020-08" db="EMBL/GenBank/DDBJ databases">
        <title>Multicomponent nature underlies the extraordinary mechanical properties of spider dragline silk.</title>
        <authorList>
            <person name="Kono N."/>
            <person name="Nakamura H."/>
            <person name="Mori M."/>
            <person name="Yoshida Y."/>
            <person name="Ohtoshi R."/>
            <person name="Malay A.D."/>
            <person name="Moran D.A.P."/>
            <person name="Tomita M."/>
            <person name="Numata K."/>
            <person name="Arakawa K."/>
        </authorList>
    </citation>
    <scope>NUCLEOTIDE SEQUENCE</scope>
</reference>
<organism evidence="2 3">
    <name type="scientific">Nephila pilipes</name>
    <name type="common">Giant wood spider</name>
    <name type="synonym">Nephila maculata</name>
    <dbReference type="NCBI Taxonomy" id="299642"/>
    <lineage>
        <taxon>Eukaryota</taxon>
        <taxon>Metazoa</taxon>
        <taxon>Ecdysozoa</taxon>
        <taxon>Arthropoda</taxon>
        <taxon>Chelicerata</taxon>
        <taxon>Arachnida</taxon>
        <taxon>Araneae</taxon>
        <taxon>Araneomorphae</taxon>
        <taxon>Entelegynae</taxon>
        <taxon>Araneoidea</taxon>
        <taxon>Nephilidae</taxon>
        <taxon>Nephila</taxon>
    </lineage>
</organism>
<protein>
    <submittedName>
        <fullName evidence="2">Uncharacterized protein</fullName>
    </submittedName>
</protein>
<dbReference type="Proteomes" id="UP000887013">
    <property type="component" value="Unassembled WGS sequence"/>
</dbReference>
<gene>
    <name evidence="2" type="ORF">NPIL_287661</name>
</gene>
<evidence type="ECO:0000313" key="2">
    <source>
        <dbReference type="EMBL" id="GFT22992.1"/>
    </source>
</evidence>
<evidence type="ECO:0000256" key="1">
    <source>
        <dbReference type="SAM" id="MobiDB-lite"/>
    </source>
</evidence>
<name>A0A8X6NP12_NEPPI</name>